<dbReference type="RefSeq" id="WP_229292362.1">
    <property type="nucleotide sequence ID" value="NZ_CP086654.1"/>
</dbReference>
<evidence type="ECO:0000256" key="1">
    <source>
        <dbReference type="SAM" id="Phobius"/>
    </source>
</evidence>
<keyword evidence="1" id="KW-0812">Transmembrane</keyword>
<reference evidence="2 3" key="1">
    <citation type="journal article" date="2022" name="Pathogens">
        <title>Staphylococcus ratti sp. nov. Isolated from a Lab Rat.</title>
        <authorList>
            <person name="Kovarovic V."/>
            <person name="Sedlacek I."/>
            <person name="Petras P."/>
            <person name="Kralova S."/>
            <person name="Maslanova I."/>
            <person name="Svec P."/>
            <person name="Neumann-Schaal M."/>
            <person name="Botka T."/>
            <person name="Gelbicova T."/>
            <person name="Stankova E."/>
            <person name="Doskar J."/>
            <person name="Pantucek R."/>
        </authorList>
    </citation>
    <scope>NUCLEOTIDE SEQUENCE [LARGE SCALE GENOMIC DNA]</scope>
    <source>
        <strain evidence="2 3">CCM 9025</strain>
    </source>
</reference>
<accession>A0ABY3PC09</accession>
<feature type="transmembrane region" description="Helical" evidence="1">
    <location>
        <begin position="6"/>
        <end position="28"/>
    </location>
</feature>
<name>A0ABY3PC09_9STAP</name>
<proteinExistence type="predicted"/>
<keyword evidence="1" id="KW-1133">Transmembrane helix</keyword>
<protein>
    <submittedName>
        <fullName evidence="2">Uncharacterized protein</fullName>
    </submittedName>
</protein>
<gene>
    <name evidence="2" type="ORF">LN051_09875</name>
</gene>
<dbReference type="Proteomes" id="UP001197626">
    <property type="component" value="Chromosome"/>
</dbReference>
<keyword evidence="3" id="KW-1185">Reference proteome</keyword>
<evidence type="ECO:0000313" key="2">
    <source>
        <dbReference type="EMBL" id="UEX89857.1"/>
    </source>
</evidence>
<keyword evidence="1" id="KW-0472">Membrane</keyword>
<dbReference type="EMBL" id="CP086654">
    <property type="protein sequence ID" value="UEX89857.1"/>
    <property type="molecule type" value="Genomic_DNA"/>
</dbReference>
<sequence>MKKSFVVFISSSIVLLIIILSVTIYLVIQLNRSDINTTTAALTPSPSLKGIVQSDYNYILKFDPNLGYIQDFHVKDNDKVAIETPLFTYYNPSKVPKINALNALLATKLSPEQTYQLNREILKYKADMYHTVQSPIKGIVRLHESVPDHNKEKILEITSEEQHILVKVPENLYTKFKKTQTVTLRSPFDNKTAKGTVISRYSTPVEPPNIDRKSFYFVKIKTTKNHPLGTHFDIHFSEPLLILPSDILLEENSVLIYKNGKLIKRIISYDKINEQLIIKDGIFVGEKVVQYPNEQKLKITALEK</sequence>
<organism evidence="2 3">
    <name type="scientific">Staphylococcus ratti</name>
    <dbReference type="NCBI Taxonomy" id="2892440"/>
    <lineage>
        <taxon>Bacteria</taxon>
        <taxon>Bacillati</taxon>
        <taxon>Bacillota</taxon>
        <taxon>Bacilli</taxon>
        <taxon>Bacillales</taxon>
        <taxon>Staphylococcaceae</taxon>
        <taxon>Staphylococcus</taxon>
    </lineage>
</organism>
<evidence type="ECO:0000313" key="3">
    <source>
        <dbReference type="Proteomes" id="UP001197626"/>
    </source>
</evidence>